<dbReference type="EMBL" id="OKRC01000006">
    <property type="protein sequence ID" value="SPE21488.1"/>
    <property type="molecule type" value="Genomic_DNA"/>
</dbReference>
<protein>
    <submittedName>
        <fullName evidence="1">YycH protein</fullName>
    </submittedName>
</protein>
<evidence type="ECO:0000313" key="2">
    <source>
        <dbReference type="Proteomes" id="UP000239650"/>
    </source>
</evidence>
<dbReference type="GO" id="GO:0016020">
    <property type="term" value="C:membrane"/>
    <property type="evidence" value="ECO:0007669"/>
    <property type="project" value="InterPro"/>
</dbReference>
<comment type="caution">
    <text evidence="1">The sequence shown here is derived from an EMBL/GenBank/DDBJ whole genome shotgun (WGS) entry which is preliminary data.</text>
</comment>
<dbReference type="AlphaFoldDB" id="A0A9N7IZQ6"/>
<sequence>MDFRRIEMIFIAIFIALDIYLFMSLGGSQTTNSASITNRSQTSQILKDLKDDQITVKRLSNQKRESYYLASRQADQTGLATASAKLTGQTVSFDKTRLTLTSVLDKPLSYKKGRATAVINTFLKGNNNVYQADQYRYSKALSNNQQAVYVQKVPGGQMMDEHGQLIFTLDNGQISQYTQTYINKVQILREKEMTKISAQGAVVDLYTDNEIPNNSKILWVQLGYSALLDANSSTVYVPAWQIAIENKSTKNVVVKRINAFTGALMKNRSEVTS</sequence>
<accession>A0A9N7IZQ6</accession>
<dbReference type="InterPro" id="IPR018604">
    <property type="entry name" value="YycI-like"/>
</dbReference>
<dbReference type="RefSeq" id="WP_035147596.1">
    <property type="nucleotide sequence ID" value="NZ_BJLN01000013.1"/>
</dbReference>
<dbReference type="Pfam" id="PF09648">
    <property type="entry name" value="YycI"/>
    <property type="match status" value="1"/>
</dbReference>
<gene>
    <name evidence="1" type="ORF">LAS9267_01370</name>
</gene>
<dbReference type="Gene3D" id="2.40.128.690">
    <property type="entry name" value="YycH protein, domain 3-like"/>
    <property type="match status" value="1"/>
</dbReference>
<evidence type="ECO:0000313" key="1">
    <source>
        <dbReference type="EMBL" id="SPE21488.1"/>
    </source>
</evidence>
<name>A0A9N7IZQ6_LATSK</name>
<reference evidence="1 2" key="1">
    <citation type="submission" date="2018-02" db="EMBL/GenBank/DDBJ databases">
        <authorList>
            <person name="Rodrigo-Torres L."/>
            <person name="Arahal R. D."/>
            <person name="Lucena T."/>
        </authorList>
    </citation>
    <scope>NUCLEOTIDE SEQUENCE [LARGE SCALE GENOMIC DNA]</scope>
    <source>
        <strain evidence="1 2">CECT 9267</strain>
    </source>
</reference>
<dbReference type="Proteomes" id="UP000239650">
    <property type="component" value="Unassembled WGS sequence"/>
</dbReference>
<organism evidence="1 2">
    <name type="scientific">Latilactobacillus sakei</name>
    <name type="common">Lactobacillus sakei</name>
    <dbReference type="NCBI Taxonomy" id="1599"/>
    <lineage>
        <taxon>Bacteria</taxon>
        <taxon>Bacillati</taxon>
        <taxon>Bacillota</taxon>
        <taxon>Bacilli</taxon>
        <taxon>Lactobacillales</taxon>
        <taxon>Lactobacillaceae</taxon>
        <taxon>Latilactobacillus</taxon>
    </lineage>
</organism>
<proteinExistence type="predicted"/>
<dbReference type="GeneID" id="57132892"/>